<accession>A0A383E3V9</accession>
<evidence type="ECO:0000313" key="1">
    <source>
        <dbReference type="EMBL" id="SVE51527.1"/>
    </source>
</evidence>
<sequence>MDLAGALKGFESGDDGKNLHAIVGGLCETGTDFATMATKD</sequence>
<proteinExistence type="predicted"/>
<dbReference type="AlphaFoldDB" id="A0A383E3V9"/>
<dbReference type="EMBL" id="UINC01222650">
    <property type="protein sequence ID" value="SVE51527.1"/>
    <property type="molecule type" value="Genomic_DNA"/>
</dbReference>
<organism evidence="1">
    <name type="scientific">marine metagenome</name>
    <dbReference type="NCBI Taxonomy" id="408172"/>
    <lineage>
        <taxon>unclassified sequences</taxon>
        <taxon>metagenomes</taxon>
        <taxon>ecological metagenomes</taxon>
    </lineage>
</organism>
<feature type="non-terminal residue" evidence="1">
    <location>
        <position position="40"/>
    </location>
</feature>
<reference evidence="1" key="1">
    <citation type="submission" date="2018-05" db="EMBL/GenBank/DDBJ databases">
        <authorList>
            <person name="Lanie J.A."/>
            <person name="Ng W.-L."/>
            <person name="Kazmierczak K.M."/>
            <person name="Andrzejewski T.M."/>
            <person name="Davidsen T.M."/>
            <person name="Wayne K.J."/>
            <person name="Tettelin H."/>
            <person name="Glass J.I."/>
            <person name="Rusch D."/>
            <person name="Podicherti R."/>
            <person name="Tsui H.-C.T."/>
            <person name="Winkler M.E."/>
        </authorList>
    </citation>
    <scope>NUCLEOTIDE SEQUENCE</scope>
</reference>
<protein>
    <submittedName>
        <fullName evidence="1">Uncharacterized protein</fullName>
    </submittedName>
</protein>
<name>A0A383E3V9_9ZZZZ</name>
<gene>
    <name evidence="1" type="ORF">METZ01_LOCUS504381</name>
</gene>